<name>A0A7Z0TX36_9BRAD</name>
<dbReference type="RefSeq" id="WP_166354280.1">
    <property type="nucleotide sequence ID" value="NZ_CP049700.1"/>
</dbReference>
<feature type="domain" description="MobA/VirD2-like nuclease" evidence="2">
    <location>
        <begin position="20"/>
        <end position="140"/>
    </location>
</feature>
<feature type="region of interest" description="Disordered" evidence="1">
    <location>
        <begin position="264"/>
        <end position="290"/>
    </location>
</feature>
<organism evidence="3">
    <name type="scientific">Bradyrhizobium barranii subsp. barranii</name>
    <dbReference type="NCBI Taxonomy" id="2823807"/>
    <lineage>
        <taxon>Bacteria</taxon>
        <taxon>Pseudomonadati</taxon>
        <taxon>Pseudomonadota</taxon>
        <taxon>Alphaproteobacteria</taxon>
        <taxon>Hyphomicrobiales</taxon>
        <taxon>Nitrobacteraceae</taxon>
        <taxon>Bradyrhizobium</taxon>
        <taxon>Bradyrhizobium barranii</taxon>
    </lineage>
</organism>
<evidence type="ECO:0000256" key="1">
    <source>
        <dbReference type="SAM" id="MobiDB-lite"/>
    </source>
</evidence>
<proteinExistence type="predicted"/>
<protein>
    <submittedName>
        <fullName evidence="3">Relaxase/mobilization nuclease domain-containing protein</fullName>
    </submittedName>
</protein>
<dbReference type="InterPro" id="IPR005094">
    <property type="entry name" value="Endonuclease_MobA/VirD2"/>
</dbReference>
<evidence type="ECO:0000259" key="2">
    <source>
        <dbReference type="Pfam" id="PF03432"/>
    </source>
</evidence>
<accession>A0A7Z0TX36</accession>
<evidence type="ECO:0000313" key="3">
    <source>
        <dbReference type="EMBL" id="NYY96754.1"/>
    </source>
</evidence>
<dbReference type="EMBL" id="JACBFH010000004">
    <property type="protein sequence ID" value="NYY96754.1"/>
    <property type="molecule type" value="Genomic_DNA"/>
</dbReference>
<reference evidence="3" key="1">
    <citation type="submission" date="2020-06" db="EMBL/GenBank/DDBJ databases">
        <title>Whole Genome Sequence of Bradyrhizobium sp. Strain 323S2.</title>
        <authorList>
            <person name="Bromfield E.S.P."/>
        </authorList>
    </citation>
    <scope>NUCLEOTIDE SEQUENCE [LARGE SCALE GENOMIC DNA]</scope>
    <source>
        <strain evidence="3">323S2</strain>
    </source>
</reference>
<dbReference type="AlphaFoldDB" id="A0A7Z0TX36"/>
<sequence length="290" mass="33056">MVKITGRTKGVAHLKSHLAYITRNGELEADTEQGATLAGRSGLKDLQQRWEDDAGLDDKRRRDGSLSVNIILSMPAGTDAVAVKDSARAFAIETFGYNHDYVFVQHLDDKHPHVHLTVRSLGHGGKRLNPRKADLQAWRERFAGELRLRGIAAEATPRRTRGRVRKADRGAVLAMRKRSITPDVDRLARKEVLSEVRGGRNSKHPWDEQIKSRQDAIRRRYLDYAAELQRSGAAGDHELARQVRQFVDDMPAIETRRHALKKELSELASSRRRDEKQDRRDKTRGDERIR</sequence>
<dbReference type="Gene3D" id="3.30.930.30">
    <property type="match status" value="1"/>
</dbReference>
<dbReference type="Pfam" id="PF03432">
    <property type="entry name" value="Relaxase"/>
    <property type="match status" value="1"/>
</dbReference>
<comment type="caution">
    <text evidence="3">The sequence shown here is derived from an EMBL/GenBank/DDBJ whole genome shotgun (WGS) entry which is preliminary data.</text>
</comment>
<gene>
    <name evidence="3" type="ORF">G6321_53625</name>
</gene>